<name>A0ABN7XA94_GIGMA</name>
<feature type="non-terminal residue" evidence="2">
    <location>
        <position position="70"/>
    </location>
</feature>
<comment type="caution">
    <text evidence="2">The sequence shown here is derived from an EMBL/GenBank/DDBJ whole genome shotgun (WGS) entry which is preliminary data.</text>
</comment>
<feature type="region of interest" description="Disordered" evidence="1">
    <location>
        <begin position="50"/>
        <end position="70"/>
    </location>
</feature>
<sequence>DPNQKTPKESEPNHSNSMILNTTNRNILDQEDILLKHLNSLVNSFQTRNREKDLEEDNSRMETNLVSIVQ</sequence>
<feature type="compositionally biased region" description="Basic and acidic residues" evidence="1">
    <location>
        <begin position="50"/>
        <end position="60"/>
    </location>
</feature>
<gene>
    <name evidence="2" type="ORF">GMARGA_LOCUS40974</name>
</gene>
<evidence type="ECO:0000256" key="1">
    <source>
        <dbReference type="SAM" id="MobiDB-lite"/>
    </source>
</evidence>
<dbReference type="Proteomes" id="UP000789901">
    <property type="component" value="Unassembled WGS sequence"/>
</dbReference>
<reference evidence="2 3" key="1">
    <citation type="submission" date="2021-06" db="EMBL/GenBank/DDBJ databases">
        <authorList>
            <person name="Kallberg Y."/>
            <person name="Tangrot J."/>
            <person name="Rosling A."/>
        </authorList>
    </citation>
    <scope>NUCLEOTIDE SEQUENCE [LARGE SCALE GENOMIC DNA]</scope>
    <source>
        <strain evidence="2 3">120-4 pot B 10/14</strain>
    </source>
</reference>
<organism evidence="2 3">
    <name type="scientific">Gigaspora margarita</name>
    <dbReference type="NCBI Taxonomy" id="4874"/>
    <lineage>
        <taxon>Eukaryota</taxon>
        <taxon>Fungi</taxon>
        <taxon>Fungi incertae sedis</taxon>
        <taxon>Mucoromycota</taxon>
        <taxon>Glomeromycotina</taxon>
        <taxon>Glomeromycetes</taxon>
        <taxon>Diversisporales</taxon>
        <taxon>Gigasporaceae</taxon>
        <taxon>Gigaspora</taxon>
    </lineage>
</organism>
<keyword evidence="3" id="KW-1185">Reference proteome</keyword>
<proteinExistence type="predicted"/>
<feature type="non-terminal residue" evidence="2">
    <location>
        <position position="1"/>
    </location>
</feature>
<dbReference type="EMBL" id="CAJVQB010108575">
    <property type="protein sequence ID" value="CAG8851897.1"/>
    <property type="molecule type" value="Genomic_DNA"/>
</dbReference>
<protein>
    <submittedName>
        <fullName evidence="2">22028_t:CDS:1</fullName>
    </submittedName>
</protein>
<feature type="compositionally biased region" description="Polar residues" evidence="1">
    <location>
        <begin position="61"/>
        <end position="70"/>
    </location>
</feature>
<evidence type="ECO:0000313" key="2">
    <source>
        <dbReference type="EMBL" id="CAG8851897.1"/>
    </source>
</evidence>
<accession>A0ABN7XA94</accession>
<evidence type="ECO:0000313" key="3">
    <source>
        <dbReference type="Proteomes" id="UP000789901"/>
    </source>
</evidence>